<dbReference type="Gene3D" id="3.90.79.10">
    <property type="entry name" value="Nucleoside Triphosphate Pyrophosphohydrolase"/>
    <property type="match status" value="1"/>
</dbReference>
<feature type="domain" description="Nudix hydrolase" evidence="1">
    <location>
        <begin position="11"/>
        <end position="143"/>
    </location>
</feature>
<dbReference type="PROSITE" id="PS51462">
    <property type="entry name" value="NUDIX"/>
    <property type="match status" value="1"/>
</dbReference>
<accession>A0A1F4UI96</accession>
<protein>
    <recommendedName>
        <fullName evidence="1">Nudix hydrolase domain-containing protein</fullName>
    </recommendedName>
</protein>
<reference evidence="2 3" key="1">
    <citation type="journal article" date="2016" name="Nat. Commun.">
        <title>Thousands of microbial genomes shed light on interconnected biogeochemical processes in an aquifer system.</title>
        <authorList>
            <person name="Anantharaman K."/>
            <person name="Brown C.T."/>
            <person name="Hug L.A."/>
            <person name="Sharon I."/>
            <person name="Castelle C.J."/>
            <person name="Probst A.J."/>
            <person name="Thomas B.C."/>
            <person name="Singh A."/>
            <person name="Wilkins M.J."/>
            <person name="Karaoz U."/>
            <person name="Brodie E.L."/>
            <person name="Williams K.H."/>
            <person name="Hubbard S.S."/>
            <person name="Banfield J.F."/>
        </authorList>
    </citation>
    <scope>NUCLEOTIDE SEQUENCE [LARGE SCALE GENOMIC DNA]</scope>
</reference>
<dbReference type="STRING" id="1802613.A2V54_00555"/>
<dbReference type="SUPFAM" id="SSF46785">
    <property type="entry name" value="Winged helix' DNA-binding domain"/>
    <property type="match status" value="1"/>
</dbReference>
<dbReference type="AlphaFoldDB" id="A0A1F4UI96"/>
<dbReference type="InterPro" id="IPR054105">
    <property type="entry name" value="WHD_NrtR"/>
</dbReference>
<evidence type="ECO:0000313" key="2">
    <source>
        <dbReference type="EMBL" id="OGC44639.1"/>
    </source>
</evidence>
<dbReference type="PANTHER" id="PTHR43736:SF4">
    <property type="entry name" value="SLR1690 PROTEIN"/>
    <property type="match status" value="1"/>
</dbReference>
<dbReference type="InterPro" id="IPR036388">
    <property type="entry name" value="WH-like_DNA-bd_sf"/>
</dbReference>
<dbReference type="CDD" id="cd18873">
    <property type="entry name" value="NUDIX_NadM_like"/>
    <property type="match status" value="1"/>
</dbReference>
<dbReference type="InterPro" id="IPR000086">
    <property type="entry name" value="NUDIX_hydrolase_dom"/>
</dbReference>
<dbReference type="PANTHER" id="PTHR43736">
    <property type="entry name" value="ADP-RIBOSE PYROPHOSPHATASE"/>
    <property type="match status" value="1"/>
</dbReference>
<organism evidence="2 3">
    <name type="scientific">candidate division WWE3 bacterium RBG_19FT_COMBO_53_11</name>
    <dbReference type="NCBI Taxonomy" id="1802613"/>
    <lineage>
        <taxon>Bacteria</taxon>
        <taxon>Katanobacteria</taxon>
    </lineage>
</organism>
<gene>
    <name evidence="2" type="ORF">A2V54_00555</name>
</gene>
<sequence length="225" mass="25990">MNVQKSKLYWPPAVTVDAVIFTVQEDDLQVLLIERSNEPFRNYCALPGGFLIKNEPSRDAVARILKDKAGVNNVYTEQLYTFDDLARDPRGHTVTIAYFALVPPTSLKISSSVREHPQLYSVKRLPNLAFDHRKIIEYALGRLRAKLEYTNVVYSLLPKEFTIPQLQKTYEVILGKRLDKRNFAKKFLSLNIVKPLPKKLGGPRRRPARLYRFISPSPQELKKFF</sequence>
<dbReference type="SUPFAM" id="SSF55811">
    <property type="entry name" value="Nudix"/>
    <property type="match status" value="1"/>
</dbReference>
<proteinExistence type="predicted"/>
<name>A0A1F4UI96_UNCKA</name>
<dbReference type="EMBL" id="MEUW01000013">
    <property type="protein sequence ID" value="OGC44639.1"/>
    <property type="molecule type" value="Genomic_DNA"/>
</dbReference>
<evidence type="ECO:0000313" key="3">
    <source>
        <dbReference type="Proteomes" id="UP000176583"/>
    </source>
</evidence>
<dbReference type="Proteomes" id="UP000176583">
    <property type="component" value="Unassembled WGS sequence"/>
</dbReference>
<dbReference type="InterPro" id="IPR036390">
    <property type="entry name" value="WH_DNA-bd_sf"/>
</dbReference>
<dbReference type="Gene3D" id="1.10.10.10">
    <property type="entry name" value="Winged helix-like DNA-binding domain superfamily/Winged helix DNA-binding domain"/>
    <property type="match status" value="1"/>
</dbReference>
<dbReference type="Pfam" id="PF00293">
    <property type="entry name" value="NUDIX"/>
    <property type="match status" value="1"/>
</dbReference>
<dbReference type="Pfam" id="PF21906">
    <property type="entry name" value="WHD_NrtR"/>
    <property type="match status" value="1"/>
</dbReference>
<evidence type="ECO:0000259" key="1">
    <source>
        <dbReference type="PROSITE" id="PS51462"/>
    </source>
</evidence>
<dbReference type="InterPro" id="IPR015797">
    <property type="entry name" value="NUDIX_hydrolase-like_dom_sf"/>
</dbReference>
<comment type="caution">
    <text evidence="2">The sequence shown here is derived from an EMBL/GenBank/DDBJ whole genome shotgun (WGS) entry which is preliminary data.</text>
</comment>